<proteinExistence type="predicted"/>
<dbReference type="AlphaFoldDB" id="A0A3B0XXZ0"/>
<evidence type="ECO:0000313" key="2">
    <source>
        <dbReference type="EMBL" id="VAW73238.1"/>
    </source>
</evidence>
<feature type="domain" description="BioF2-like acetyltransferase" evidence="1">
    <location>
        <begin position="170"/>
        <end position="312"/>
    </location>
</feature>
<dbReference type="Pfam" id="PF13480">
    <property type="entry name" value="Acetyltransf_6"/>
    <property type="match status" value="1"/>
</dbReference>
<evidence type="ECO:0000259" key="1">
    <source>
        <dbReference type="Pfam" id="PF13480"/>
    </source>
</evidence>
<dbReference type="InterPro" id="IPR038740">
    <property type="entry name" value="BioF2-like_GNAT_dom"/>
</dbReference>
<sequence>MQISLYNKLEDIPIDKEQWRKLLARNTTRSVFQSYAWTHNWWEQFGNNYTLFFLVAQNNDGQVSGLAPLMLDESRTLRFIADKNSDYLDFIIPDDRSEILSAFFKKIREQQHDWLMIELNNIRRCSDLLDHVKRICNSSNMYFWRNGTIDAPSLIIDGNEKHTERLLKKYSTRRAEKQFSRQGEISFTVFRSREQAAPYWKAFFTQHIDRCGSVNRGSSFIQPAFRRFARELFEQTLEEHTVHFSVLELNGKPIAFHYGFISENRLVWYKPCFDTKIKKGSPGLLLIKRLIEHCVDNKLQELDFTIGAEAFKDRFCSIRRRVDSARIYKSRTRYFTECILHMMWDAVKHTLRKLFPGTNQRKADSTRN</sequence>
<dbReference type="EMBL" id="UOFN01000013">
    <property type="protein sequence ID" value="VAW73238.1"/>
    <property type="molecule type" value="Genomic_DNA"/>
</dbReference>
<dbReference type="Gene3D" id="3.40.630.30">
    <property type="match status" value="1"/>
</dbReference>
<accession>A0A3B0XXZ0</accession>
<reference evidence="2" key="1">
    <citation type="submission" date="2018-06" db="EMBL/GenBank/DDBJ databases">
        <authorList>
            <person name="Zhirakovskaya E."/>
        </authorList>
    </citation>
    <scope>NUCLEOTIDE SEQUENCE</scope>
</reference>
<organism evidence="2">
    <name type="scientific">hydrothermal vent metagenome</name>
    <dbReference type="NCBI Taxonomy" id="652676"/>
    <lineage>
        <taxon>unclassified sequences</taxon>
        <taxon>metagenomes</taxon>
        <taxon>ecological metagenomes</taxon>
    </lineage>
</organism>
<dbReference type="InterPro" id="IPR016181">
    <property type="entry name" value="Acyl_CoA_acyltransferase"/>
</dbReference>
<keyword evidence="2" id="KW-0808">Transferase</keyword>
<name>A0A3B0XXZ0_9ZZZZ</name>
<gene>
    <name evidence="2" type="ORF">MNBD_GAMMA15-639</name>
</gene>
<dbReference type="SUPFAM" id="SSF55729">
    <property type="entry name" value="Acyl-CoA N-acyltransferases (Nat)"/>
    <property type="match status" value="1"/>
</dbReference>
<protein>
    <submittedName>
        <fullName evidence="2">Glycosyl transferase, group 1</fullName>
    </submittedName>
</protein>
<dbReference type="GO" id="GO:0016740">
    <property type="term" value="F:transferase activity"/>
    <property type="evidence" value="ECO:0007669"/>
    <property type="project" value="UniProtKB-KW"/>
</dbReference>